<organism evidence="1 2">
    <name type="scientific">Plectosphaerella cucumerina</name>
    <dbReference type="NCBI Taxonomy" id="40658"/>
    <lineage>
        <taxon>Eukaryota</taxon>
        <taxon>Fungi</taxon>
        <taxon>Dikarya</taxon>
        <taxon>Ascomycota</taxon>
        <taxon>Pezizomycotina</taxon>
        <taxon>Sordariomycetes</taxon>
        <taxon>Hypocreomycetidae</taxon>
        <taxon>Glomerellales</taxon>
        <taxon>Plectosphaerellaceae</taxon>
        <taxon>Plectosphaerella</taxon>
    </lineage>
</organism>
<evidence type="ECO:0000313" key="1">
    <source>
        <dbReference type="EMBL" id="KAH7347291.1"/>
    </source>
</evidence>
<dbReference type="AlphaFoldDB" id="A0A8K0T4A2"/>
<name>A0A8K0T4A2_9PEZI</name>
<sequence length="230" mass="26127">MSSSQKSTETSDVSSKRIGMEWYDLSPERKIQLSLGPGPNAKWGWAIYRTTFRPDLDRHWDSFKQLVMENIRADVVASDTPELINQMDFVFVEDNSLENADLETLKRRFRAWAIADGTDPTEEQGLTRDTRHAFFIQVDEESLLSFLSNPAVPTGSFTEAKLIGTHVNIVRGWEDGPNGGVDESGDLLVPEDWMKMKATMIAPYFYAELDDATESWYAHYMPPPHGISSW</sequence>
<comment type="caution">
    <text evidence="1">The sequence shown here is derived from an EMBL/GenBank/DDBJ whole genome shotgun (WGS) entry which is preliminary data.</text>
</comment>
<protein>
    <submittedName>
        <fullName evidence="1">Uncharacterized protein</fullName>
    </submittedName>
</protein>
<dbReference type="Proteomes" id="UP000813385">
    <property type="component" value="Unassembled WGS sequence"/>
</dbReference>
<evidence type="ECO:0000313" key="2">
    <source>
        <dbReference type="Proteomes" id="UP000813385"/>
    </source>
</evidence>
<dbReference type="EMBL" id="JAGPXD010000007">
    <property type="protein sequence ID" value="KAH7347291.1"/>
    <property type="molecule type" value="Genomic_DNA"/>
</dbReference>
<reference evidence="1" key="1">
    <citation type="journal article" date="2021" name="Nat. Commun.">
        <title>Genetic determinants of endophytism in the Arabidopsis root mycobiome.</title>
        <authorList>
            <person name="Mesny F."/>
            <person name="Miyauchi S."/>
            <person name="Thiergart T."/>
            <person name="Pickel B."/>
            <person name="Atanasova L."/>
            <person name="Karlsson M."/>
            <person name="Huettel B."/>
            <person name="Barry K.W."/>
            <person name="Haridas S."/>
            <person name="Chen C."/>
            <person name="Bauer D."/>
            <person name="Andreopoulos W."/>
            <person name="Pangilinan J."/>
            <person name="LaButti K."/>
            <person name="Riley R."/>
            <person name="Lipzen A."/>
            <person name="Clum A."/>
            <person name="Drula E."/>
            <person name="Henrissat B."/>
            <person name="Kohler A."/>
            <person name="Grigoriev I.V."/>
            <person name="Martin F.M."/>
            <person name="Hacquard S."/>
        </authorList>
    </citation>
    <scope>NUCLEOTIDE SEQUENCE</scope>
    <source>
        <strain evidence="1">MPI-CAGE-AT-0016</strain>
    </source>
</reference>
<dbReference type="OrthoDB" id="4424523at2759"/>
<gene>
    <name evidence="1" type="ORF">B0T11DRAFT_359617</name>
</gene>
<proteinExistence type="predicted"/>
<keyword evidence="2" id="KW-1185">Reference proteome</keyword>
<accession>A0A8K0T4A2</accession>